<feature type="binding site" evidence="11">
    <location>
        <position position="324"/>
    </location>
    <ligand>
        <name>ATP</name>
        <dbReference type="ChEBI" id="CHEBI:30616"/>
    </ligand>
</feature>
<evidence type="ECO:0000313" key="15">
    <source>
        <dbReference type="EMBL" id="KAJ1648344.1"/>
    </source>
</evidence>
<organism evidence="15 16">
    <name type="scientific">Coemansia asiatica</name>
    <dbReference type="NCBI Taxonomy" id="1052880"/>
    <lineage>
        <taxon>Eukaryota</taxon>
        <taxon>Fungi</taxon>
        <taxon>Fungi incertae sedis</taxon>
        <taxon>Zoopagomycota</taxon>
        <taxon>Kickxellomycotina</taxon>
        <taxon>Kickxellomycetes</taxon>
        <taxon>Kickxellales</taxon>
        <taxon>Kickxellaceae</taxon>
        <taxon>Coemansia</taxon>
    </lineage>
</organism>
<keyword evidence="16" id="KW-1185">Reference proteome</keyword>
<dbReference type="CDD" id="cd04413">
    <property type="entry name" value="NDPk_I"/>
    <property type="match status" value="1"/>
</dbReference>
<feature type="compositionally biased region" description="Low complexity" evidence="13">
    <location>
        <begin position="1451"/>
        <end position="1573"/>
    </location>
</feature>
<keyword evidence="10" id="KW-0546">Nucleotide metabolism</keyword>
<evidence type="ECO:0000313" key="16">
    <source>
        <dbReference type="Proteomes" id="UP001145021"/>
    </source>
</evidence>
<feature type="compositionally biased region" description="Basic and acidic residues" evidence="13">
    <location>
        <begin position="1577"/>
        <end position="1609"/>
    </location>
</feature>
<dbReference type="PROSITE" id="PS51374">
    <property type="entry name" value="NDPK_LIKE"/>
    <property type="match status" value="3"/>
</dbReference>
<dbReference type="EMBL" id="JANBOH010000007">
    <property type="protein sequence ID" value="KAJ1648344.1"/>
    <property type="molecule type" value="Genomic_DNA"/>
</dbReference>
<feature type="domain" description="Nucleoside diphosphate kinase-like" evidence="14">
    <location>
        <begin position="587"/>
        <end position="713"/>
    </location>
</feature>
<dbReference type="InterPro" id="IPR036850">
    <property type="entry name" value="NDK-like_dom_sf"/>
</dbReference>
<dbReference type="GO" id="GO:0005524">
    <property type="term" value="F:ATP binding"/>
    <property type="evidence" value="ECO:0007669"/>
    <property type="project" value="UniProtKB-KW"/>
</dbReference>
<dbReference type="Proteomes" id="UP001145021">
    <property type="component" value="Unassembled WGS sequence"/>
</dbReference>
<evidence type="ECO:0000256" key="12">
    <source>
        <dbReference type="RuleBase" id="RU004011"/>
    </source>
</evidence>
<keyword evidence="5" id="KW-0479">Metal-binding</keyword>
<feature type="compositionally biased region" description="Low complexity" evidence="13">
    <location>
        <begin position="1205"/>
        <end position="1259"/>
    </location>
</feature>
<evidence type="ECO:0000256" key="7">
    <source>
        <dbReference type="ARBA" id="ARBA00022777"/>
    </source>
</evidence>
<feature type="compositionally biased region" description="Polar residues" evidence="13">
    <location>
        <begin position="750"/>
        <end position="760"/>
    </location>
</feature>
<evidence type="ECO:0000256" key="3">
    <source>
        <dbReference type="ARBA" id="ARBA00022490"/>
    </source>
</evidence>
<comment type="caution">
    <text evidence="11">Lacks conserved residue(s) required for the propagation of feature annotation.</text>
</comment>
<feature type="domain" description="Nucleoside diphosphate kinase-like" evidence="14">
    <location>
        <begin position="219"/>
        <end position="359"/>
    </location>
</feature>
<feature type="binding site" evidence="11">
    <location>
        <position position="276"/>
    </location>
    <ligand>
        <name>ATP</name>
        <dbReference type="ChEBI" id="CHEBI:30616"/>
    </ligand>
</feature>
<feature type="active site" description="Pros-phosphohistidine intermediate" evidence="11">
    <location>
        <position position="703"/>
    </location>
</feature>
<evidence type="ECO:0000256" key="13">
    <source>
        <dbReference type="SAM" id="MobiDB-lite"/>
    </source>
</evidence>
<comment type="caution">
    <text evidence="15">The sequence shown here is derived from an EMBL/GenBank/DDBJ whole genome shotgun (WGS) entry which is preliminary data.</text>
</comment>
<feature type="region of interest" description="Disordered" evidence="13">
    <location>
        <begin position="541"/>
        <end position="571"/>
    </location>
</feature>
<feature type="domain" description="Nucleoside diphosphate kinase-like" evidence="14">
    <location>
        <begin position="66"/>
        <end position="205"/>
    </location>
</feature>
<keyword evidence="9" id="KW-0460">Magnesium</keyword>
<comment type="similarity">
    <text evidence="1 11 12">Belongs to the NDK family.</text>
</comment>
<dbReference type="PROSITE" id="PS00469">
    <property type="entry name" value="NDPK"/>
    <property type="match status" value="1"/>
</dbReference>
<feature type="binding site" evidence="11">
    <location>
        <position position="227"/>
    </location>
    <ligand>
        <name>ATP</name>
        <dbReference type="ChEBI" id="CHEBI:30616"/>
    </ligand>
</feature>
<keyword evidence="3" id="KW-0963">Cytoplasm</keyword>
<evidence type="ECO:0000256" key="2">
    <source>
        <dbReference type="ARBA" id="ARBA00017632"/>
    </source>
</evidence>
<dbReference type="GO" id="GO:0046872">
    <property type="term" value="F:metal ion binding"/>
    <property type="evidence" value="ECO:0007669"/>
    <property type="project" value="UniProtKB-KW"/>
</dbReference>
<feature type="compositionally biased region" description="Basic and acidic residues" evidence="13">
    <location>
        <begin position="1143"/>
        <end position="1153"/>
    </location>
</feature>
<feature type="region of interest" description="Disordered" evidence="13">
    <location>
        <begin position="846"/>
        <end position="961"/>
    </location>
</feature>
<feature type="compositionally biased region" description="Basic and acidic residues" evidence="13">
    <location>
        <begin position="1088"/>
        <end position="1101"/>
    </location>
</feature>
<feature type="compositionally biased region" description="Low complexity" evidence="13">
    <location>
        <begin position="1272"/>
        <end position="1385"/>
    </location>
</feature>
<dbReference type="GO" id="GO:0006228">
    <property type="term" value="P:UTP biosynthetic process"/>
    <property type="evidence" value="ECO:0007669"/>
    <property type="project" value="InterPro"/>
</dbReference>
<feature type="compositionally biased region" description="Low complexity" evidence="13">
    <location>
        <begin position="411"/>
        <end position="448"/>
    </location>
</feature>
<gene>
    <name evidence="15" type="ORF">LPJ64_000397</name>
</gene>
<dbReference type="GO" id="GO:0006241">
    <property type="term" value="P:CTP biosynthetic process"/>
    <property type="evidence" value="ECO:0007669"/>
    <property type="project" value="InterPro"/>
</dbReference>
<feature type="compositionally biased region" description="Basic residues" evidence="13">
    <location>
        <begin position="395"/>
        <end position="409"/>
    </location>
</feature>
<evidence type="ECO:0000259" key="14">
    <source>
        <dbReference type="SMART" id="SM00562"/>
    </source>
</evidence>
<feature type="compositionally biased region" description="Low complexity" evidence="13">
    <location>
        <begin position="931"/>
        <end position="940"/>
    </location>
</feature>
<keyword evidence="8" id="KW-0067">ATP-binding</keyword>
<evidence type="ECO:0000256" key="9">
    <source>
        <dbReference type="ARBA" id="ARBA00022842"/>
    </source>
</evidence>
<accession>A0A9W7XRN8</accession>
<sequence length="1626" mass="168831">MLPAFNMFLGRSSQRQHVGVFSGASLKPSSSLGVSLLFEDIRTKQGPHRATRNAAMSEGDKASDIANRTFAIVKPDALTPFKYQQIDALIKLNEFQVVRQKLVWLSRELADALFPARAKDPDYQEWIDYITCAPCMALELAKENATLFWQLTMGLDEFDDGPSRDSDSIRGILAIDRLRNAVDGSEEPEDAEKQLALVFSDEVAELPYDNFLMQHSVDAHSTLALIKPDIAQNTDAVALVIRRITGRGYAIRDRVEIHLSRAQAAAFYEEHAGKPFFDDLVAFMSSGPIIALLVEGDDVIRGWRTMIGPTSPEAARAQVPQSIRAMLGADGPRNAVHGSDSVQGAQRELNFFFHPKIQPEPNVEPEPEPEPEIETAPDPVPAAAANGAADDEEKKKKKKKPKRRNKRKQTVSAVDNEANVVAAENANANANTKPAETTTTTTTTAVPSDDSDDEPAAESGIAEQPSESPSEGPEVKAEAKSDTIVASQLVEQPSEEGLDKAAEQAVTDESIESIAENPVAEEPVEETVAEPALVSVSEPVEAPVDEPAEDSVPGPAQETVPEADVQPEESDPLAAVNALLKPYEPVNQRTFALIKPDAYPRYQKQIIKTLIEKGFTVVAQQEVQLTTEVAETIYSDMKTYPVFQRIIDSATSGPVLALVLEGADAIAAWRSLVGPTNPKSAKIEARNSLRAKYGVDVQRNAVHASKDESDVLNSTNAVFFDLLGGNFKTLEPTDDPLALIASSEPESAAGSVQSTPQTVPAANLAGPETPVSAEEPSEHVEQVPAEETAIADVPVTTEASATTEEPASAVQVENNAEVLATVVEPDPAAVEETVAAIEESAVAVVEPASDKKTNTDIEPEPSKIPDHIETPAPAAESVAAEIPTGFDKPEPEPEPEPVADTAENKEPEPDTAQSSKTAPVSSNDEPSSEAQPTQLTPPQTKTSAFEKATTPFGKRLASSPFLQADRQLAQETPVATKKIGRIKSPFLKSDASDNQSTPLAAAAAAAAVASSSPPTSVRQNKTLVLKEADVNTQTGKAESPAVAADGLLIEKNAENTSKDVSDMVNEDPAAISESLADEVPPNGLVDSDADHKETADQDKTSDPASASTPAETGIASADVKAGTKAEETHEPKSKPKPGSGSEPELKPEAKGDDASTVTTNGKPVSSKATPSTTDQKRQTGAAPPRRPVASTAAPKARAPLQTSTSAQPRQRVAARSAAAVQTADSTASTSRTAVRKTSIASSSSGAESKSTSSSNAAVARRTASGVSAPLASRPRPVTSTVTTSTRAATKPAGPAAPATRASNALRPTTNATRAATTGAPAPTRAPTARCPPVSTAASTARSAVSAKSASAVSTAKPSSPATATTRASATSRAPVPAAARTTRPAAPTPSAPAPASTSASSSQRTAVRARPVTTSTATSAPAARRPLTKAGTSTPAATPRPATSRPPPPAAASTSGPSSSARAATSRPTAPAASAASVPRVRPVRTSAAGAPASASRPAATTARPSTAAKPSTYARPAVAARPAAKAAALTLTTSTSTATATARRPVASTSASRPIRSSGSASNASAAKAAVAKTVLKPEDVSDTKAKAETQAEAEAKTEAKTETKVDTDTISEPSANPASAPDLD</sequence>
<keyword evidence="4" id="KW-0808">Transferase</keyword>
<dbReference type="PANTHER" id="PTHR46161:SF3">
    <property type="entry name" value="NUCLEOSIDE DIPHOSPHATE KINASE DDB_G0292928-RELATED"/>
    <property type="match status" value="1"/>
</dbReference>
<feature type="compositionally biased region" description="Low complexity" evidence="13">
    <location>
        <begin position="376"/>
        <end position="388"/>
    </location>
</feature>
<evidence type="ECO:0000256" key="5">
    <source>
        <dbReference type="ARBA" id="ARBA00022723"/>
    </source>
</evidence>
<name>A0A9W7XRN8_9FUNG</name>
<feature type="compositionally biased region" description="Polar residues" evidence="13">
    <location>
        <begin position="911"/>
        <end position="930"/>
    </location>
</feature>
<feature type="binding site" evidence="11">
    <location>
        <position position="304"/>
    </location>
    <ligand>
        <name>ATP</name>
        <dbReference type="ChEBI" id="CHEBI:30616"/>
    </ligand>
</feature>
<evidence type="ECO:0000256" key="6">
    <source>
        <dbReference type="ARBA" id="ARBA00022741"/>
    </source>
</evidence>
<feature type="compositionally biased region" description="Low complexity" evidence="13">
    <location>
        <begin position="1393"/>
        <end position="1443"/>
    </location>
</feature>
<dbReference type="GO" id="GO:0006183">
    <property type="term" value="P:GTP biosynthetic process"/>
    <property type="evidence" value="ECO:0007669"/>
    <property type="project" value="InterPro"/>
</dbReference>
<dbReference type="SMART" id="SM00562">
    <property type="entry name" value="NDK"/>
    <property type="match status" value="3"/>
</dbReference>
<feature type="compositionally biased region" description="Polar residues" evidence="13">
    <location>
        <begin position="1610"/>
        <end position="1619"/>
    </location>
</feature>
<keyword evidence="7" id="KW-0418">Kinase</keyword>
<evidence type="ECO:0000256" key="8">
    <source>
        <dbReference type="ARBA" id="ARBA00022840"/>
    </source>
</evidence>
<dbReference type="Pfam" id="PF00334">
    <property type="entry name" value="NDK"/>
    <property type="match status" value="3"/>
</dbReference>
<protein>
    <recommendedName>
        <fullName evidence="2">Nucleoside diphosphate kinase</fullName>
    </recommendedName>
</protein>
<dbReference type="PANTHER" id="PTHR46161">
    <property type="entry name" value="NUCLEOSIDE DIPHOSPHATE KINASE"/>
    <property type="match status" value="1"/>
</dbReference>
<dbReference type="InterPro" id="IPR034907">
    <property type="entry name" value="NDK-like_dom"/>
</dbReference>
<dbReference type="PRINTS" id="PR01243">
    <property type="entry name" value="NUCDPKINASE"/>
</dbReference>
<feature type="binding site" evidence="11">
    <location>
        <position position="310"/>
    </location>
    <ligand>
        <name>ATP</name>
        <dbReference type="ChEBI" id="CHEBI:30616"/>
    </ligand>
</feature>
<feature type="region of interest" description="Disordered" evidence="13">
    <location>
        <begin position="354"/>
        <end position="528"/>
    </location>
</feature>
<feature type="region of interest" description="Disordered" evidence="13">
    <location>
        <begin position="744"/>
        <end position="777"/>
    </location>
</feature>
<feature type="binding site" evidence="11">
    <location>
        <position position="334"/>
    </location>
    <ligand>
        <name>ATP</name>
        <dbReference type="ChEBI" id="CHEBI:30616"/>
    </ligand>
</feature>
<feature type="compositionally biased region" description="Acidic residues" evidence="13">
    <location>
        <begin position="363"/>
        <end position="375"/>
    </location>
</feature>
<dbReference type="InterPro" id="IPR001564">
    <property type="entry name" value="Nucleoside_diP_kinase"/>
</dbReference>
<evidence type="ECO:0000256" key="4">
    <source>
        <dbReference type="ARBA" id="ARBA00022679"/>
    </source>
</evidence>
<reference evidence="15" key="1">
    <citation type="submission" date="2022-07" db="EMBL/GenBank/DDBJ databases">
        <title>Phylogenomic reconstructions and comparative analyses of Kickxellomycotina fungi.</title>
        <authorList>
            <person name="Reynolds N.K."/>
            <person name="Stajich J.E."/>
            <person name="Barry K."/>
            <person name="Grigoriev I.V."/>
            <person name="Crous P."/>
            <person name="Smith M.E."/>
        </authorList>
    </citation>
    <scope>NUCLEOTIDE SEQUENCE</scope>
    <source>
        <strain evidence="15">NBRC 105413</strain>
    </source>
</reference>
<evidence type="ECO:0000256" key="1">
    <source>
        <dbReference type="ARBA" id="ARBA00008142"/>
    </source>
</evidence>
<feature type="compositionally biased region" description="Basic and acidic residues" evidence="13">
    <location>
        <begin position="848"/>
        <end position="869"/>
    </location>
</feature>
<evidence type="ECO:0000256" key="10">
    <source>
        <dbReference type="ARBA" id="ARBA00023080"/>
    </source>
</evidence>
<proteinExistence type="inferred from homology"/>
<keyword evidence="6" id="KW-0547">Nucleotide-binding</keyword>
<feature type="compositionally biased region" description="Polar residues" evidence="13">
    <location>
        <begin position="1155"/>
        <end position="1173"/>
    </location>
</feature>
<evidence type="ECO:0000256" key="11">
    <source>
        <dbReference type="PROSITE-ProRule" id="PRU00706"/>
    </source>
</evidence>
<feature type="compositionally biased region" description="Basic and acidic residues" evidence="13">
    <location>
        <begin position="1121"/>
        <end position="1133"/>
    </location>
</feature>
<dbReference type="GO" id="GO:0004550">
    <property type="term" value="F:nucleoside diphosphate kinase activity"/>
    <property type="evidence" value="ECO:0007669"/>
    <property type="project" value="InterPro"/>
</dbReference>
<feature type="region of interest" description="Disordered" evidence="13">
    <location>
        <begin position="1053"/>
        <end position="1626"/>
    </location>
</feature>
<dbReference type="SUPFAM" id="SSF54919">
    <property type="entry name" value="Nucleoside diphosphate kinase, NDK"/>
    <property type="match status" value="3"/>
</dbReference>
<dbReference type="InterPro" id="IPR023005">
    <property type="entry name" value="Nucleoside_diP_kinase_AS"/>
</dbReference>
<feature type="active site" description="Pros-phosphohistidine intermediate" evidence="11">
    <location>
        <position position="337"/>
    </location>
</feature>
<dbReference type="Gene3D" id="3.30.70.141">
    <property type="entry name" value="Nucleoside diphosphate kinase-like domain"/>
    <property type="match status" value="3"/>
</dbReference>